<dbReference type="InterPro" id="IPR016314">
    <property type="entry name" value="Cdc6/18"/>
</dbReference>
<dbReference type="PIRSF" id="PIRSF001767">
    <property type="entry name" value="Cdc6"/>
    <property type="match status" value="1"/>
</dbReference>
<dbReference type="PANTHER" id="PTHR10763">
    <property type="entry name" value="CELL DIVISION CONTROL PROTEIN 6-RELATED"/>
    <property type="match status" value="1"/>
</dbReference>
<dbReference type="Pfam" id="PF22606">
    <property type="entry name" value="Cdc6-ORC-like_ATPase_lid"/>
    <property type="match status" value="1"/>
</dbReference>
<dbReference type="CDD" id="cd08768">
    <property type="entry name" value="Cdc6_C"/>
    <property type="match status" value="1"/>
</dbReference>
<evidence type="ECO:0000313" key="11">
    <source>
        <dbReference type="Proteomes" id="UP001632038"/>
    </source>
</evidence>
<dbReference type="SMART" id="SM01074">
    <property type="entry name" value="Cdc6_C"/>
    <property type="match status" value="1"/>
</dbReference>
<proteinExistence type="inferred from homology"/>
<evidence type="ECO:0000256" key="6">
    <source>
        <dbReference type="ARBA" id="ARBA00023242"/>
    </source>
</evidence>
<dbReference type="GO" id="GO:0006270">
    <property type="term" value="P:DNA replication initiation"/>
    <property type="evidence" value="ECO:0007669"/>
    <property type="project" value="UniProtKB-UniRule"/>
</dbReference>
<dbReference type="GO" id="GO:0005634">
    <property type="term" value="C:nucleus"/>
    <property type="evidence" value="ECO:0007669"/>
    <property type="project" value="UniProtKB-SubCell"/>
</dbReference>
<dbReference type="SUPFAM" id="SSF46785">
    <property type="entry name" value="Winged helix' DNA-binding domain"/>
    <property type="match status" value="1"/>
</dbReference>
<dbReference type="Pfam" id="PF09079">
    <property type="entry name" value="WHD_Cdc6"/>
    <property type="match status" value="1"/>
</dbReference>
<feature type="domain" description="Cdc6 C-terminal" evidence="9">
    <location>
        <begin position="408"/>
        <end position="487"/>
    </location>
</feature>
<dbReference type="InterPro" id="IPR050311">
    <property type="entry name" value="ORC1/CDC6"/>
</dbReference>
<accession>A0ABD3DFR8</accession>
<reference evidence="11" key="1">
    <citation type="journal article" date="2024" name="IScience">
        <title>Strigolactones Initiate the Formation of Haustorium-like Structures in Castilleja.</title>
        <authorList>
            <person name="Buerger M."/>
            <person name="Peterson D."/>
            <person name="Chory J."/>
        </authorList>
    </citation>
    <scope>NUCLEOTIDE SEQUENCE [LARGE SCALE GENOMIC DNA]</scope>
</reference>
<keyword evidence="6" id="KW-0539">Nucleus</keyword>
<evidence type="ECO:0000313" key="10">
    <source>
        <dbReference type="EMBL" id="KAL3640857.1"/>
    </source>
</evidence>
<evidence type="ECO:0000256" key="2">
    <source>
        <dbReference type="ARBA" id="ARBA00006184"/>
    </source>
</evidence>
<evidence type="ECO:0000256" key="3">
    <source>
        <dbReference type="ARBA" id="ARBA00008894"/>
    </source>
</evidence>
<comment type="caution">
    <text evidence="10">The sequence shown here is derived from an EMBL/GenBank/DDBJ whole genome shotgun (WGS) entry which is preliminary data.</text>
</comment>
<gene>
    <name evidence="10" type="primary">CDC6_1</name>
    <name evidence="10" type="ORF">CASFOL_015825</name>
</gene>
<dbReference type="FunFam" id="1.10.10.10:FF:000686">
    <property type="entry name" value="Cell division control protein"/>
    <property type="match status" value="1"/>
</dbReference>
<protein>
    <recommendedName>
        <fullName evidence="8">Cell division control protein</fullName>
    </recommendedName>
</protein>
<organism evidence="10 11">
    <name type="scientific">Castilleja foliolosa</name>
    <dbReference type="NCBI Taxonomy" id="1961234"/>
    <lineage>
        <taxon>Eukaryota</taxon>
        <taxon>Viridiplantae</taxon>
        <taxon>Streptophyta</taxon>
        <taxon>Embryophyta</taxon>
        <taxon>Tracheophyta</taxon>
        <taxon>Spermatophyta</taxon>
        <taxon>Magnoliopsida</taxon>
        <taxon>eudicotyledons</taxon>
        <taxon>Gunneridae</taxon>
        <taxon>Pentapetalae</taxon>
        <taxon>asterids</taxon>
        <taxon>lamiids</taxon>
        <taxon>Lamiales</taxon>
        <taxon>Orobanchaceae</taxon>
        <taxon>Pedicularideae</taxon>
        <taxon>Castillejinae</taxon>
        <taxon>Castilleja</taxon>
    </lineage>
</organism>
<keyword evidence="11" id="KW-1185">Reference proteome</keyword>
<dbReference type="InterPro" id="IPR015163">
    <property type="entry name" value="Cdc6_C"/>
</dbReference>
<keyword evidence="4" id="KW-0132">Cell division</keyword>
<dbReference type="GO" id="GO:0051301">
    <property type="term" value="P:cell division"/>
    <property type="evidence" value="ECO:0007669"/>
    <property type="project" value="UniProtKB-UniRule"/>
</dbReference>
<comment type="similarity">
    <text evidence="3">Belongs to the disease resistance NB-LRR family.</text>
</comment>
<dbReference type="Gene3D" id="1.10.10.10">
    <property type="entry name" value="Winged helix-like DNA-binding domain superfamily/Winged helix DNA-binding domain"/>
    <property type="match status" value="1"/>
</dbReference>
<comment type="subcellular location">
    <subcellularLocation>
        <location evidence="1">Nucleus</location>
    </subcellularLocation>
</comment>
<evidence type="ECO:0000256" key="8">
    <source>
        <dbReference type="PIRNR" id="PIRNR001767"/>
    </source>
</evidence>
<dbReference type="InterPro" id="IPR027417">
    <property type="entry name" value="P-loop_NTPase"/>
</dbReference>
<evidence type="ECO:0000259" key="9">
    <source>
        <dbReference type="SMART" id="SM01074"/>
    </source>
</evidence>
<dbReference type="SUPFAM" id="SSF52540">
    <property type="entry name" value="P-loop containing nucleoside triphosphate hydrolases"/>
    <property type="match status" value="1"/>
</dbReference>
<dbReference type="Gene3D" id="3.40.50.300">
    <property type="entry name" value="P-loop containing nucleotide triphosphate hydrolases"/>
    <property type="match status" value="1"/>
</dbReference>
<dbReference type="Pfam" id="PF13401">
    <property type="entry name" value="AAA_22"/>
    <property type="match status" value="1"/>
</dbReference>
<sequence length="500" mass="55346">MPTVARTRSSLPADPAAEIRSTIVSSRKSRLRSDSDDSLGSKIRKSLRICSQDSPKSHQTVPEKCVKSVSLCFENLLEKPTWDPTDMEQLRAVKEALHLSTAPKTVVCREGEQSRILDFCKRCIKQEKAGSLYICGCPGTGKSLSMEKVKEILLNSANEDAVETPDILSINCTSLTNTREIFTKILGQCHLKKKDNPSTSSLQLLQNLYSQKQLPGVKMILVLADELDYLITKDRAVLHDLFMLTTLPFSKCILIGIANAIDLADRFIPKLQSLNCKPAVVTFRAYSKDQIITILQERLKALPYTVFQPQAVELCARRVAAATGDIRKALSVCRSAIEMFEAERREPISDFISSSLHGTGVQKVHEMPTNPINNMVRIDHVAAALSKTFKSTVVDTIQSLPRHQQIILCSAVKLSRIGKKDTTIGELNKCYMDVCKSTLIPPAGIVELSSMCRVLDDQGILKLGQSRDDKLRRVSLKVDGADIAFALQSVIPDPLVEISR</sequence>
<dbReference type="Gene3D" id="1.10.8.60">
    <property type="match status" value="1"/>
</dbReference>
<evidence type="ECO:0000256" key="4">
    <source>
        <dbReference type="ARBA" id="ARBA00022618"/>
    </source>
</evidence>
<dbReference type="Proteomes" id="UP001632038">
    <property type="component" value="Unassembled WGS sequence"/>
</dbReference>
<evidence type="ECO:0000256" key="7">
    <source>
        <dbReference type="ARBA" id="ARBA00023306"/>
    </source>
</evidence>
<keyword evidence="5" id="KW-0235">DNA replication</keyword>
<dbReference type="InterPro" id="IPR054425">
    <property type="entry name" value="Cdc6_ORC1-like_ATPase_lid"/>
</dbReference>
<keyword evidence="7" id="KW-0131">Cell cycle</keyword>
<evidence type="ECO:0000256" key="1">
    <source>
        <dbReference type="ARBA" id="ARBA00004123"/>
    </source>
</evidence>
<dbReference type="InterPro" id="IPR036390">
    <property type="entry name" value="WH_DNA-bd_sf"/>
</dbReference>
<dbReference type="EMBL" id="JAVIJP010000017">
    <property type="protein sequence ID" value="KAL3640857.1"/>
    <property type="molecule type" value="Genomic_DNA"/>
</dbReference>
<dbReference type="FunFam" id="3.40.50.300:FF:000547">
    <property type="entry name" value="Cell division control protein"/>
    <property type="match status" value="1"/>
</dbReference>
<dbReference type="AlphaFoldDB" id="A0ABD3DFR8"/>
<name>A0ABD3DFR8_9LAMI</name>
<dbReference type="InterPro" id="IPR036388">
    <property type="entry name" value="WH-like_DNA-bd_sf"/>
</dbReference>
<evidence type="ECO:0000256" key="5">
    <source>
        <dbReference type="ARBA" id="ARBA00022705"/>
    </source>
</evidence>
<comment type="similarity">
    <text evidence="2 8">Belongs to the CDC6/cdc18 family.</text>
</comment>
<dbReference type="PANTHER" id="PTHR10763:SF26">
    <property type="entry name" value="CELL DIVISION CONTROL PROTEIN 6 HOMOLOG"/>
    <property type="match status" value="1"/>
</dbReference>
<dbReference type="InterPro" id="IPR049945">
    <property type="entry name" value="AAA_22"/>
</dbReference>